<dbReference type="SMART" id="SM00320">
    <property type="entry name" value="WD40"/>
    <property type="match status" value="6"/>
</dbReference>
<dbReference type="GO" id="GO:0016593">
    <property type="term" value="C:Cdc73/Paf1 complex"/>
    <property type="evidence" value="ECO:0007669"/>
    <property type="project" value="TreeGrafter"/>
</dbReference>
<keyword evidence="5" id="KW-1185">Reference proteome</keyword>
<sequence length="288" mass="32501">MYTRKFRKEQAHEDGIWCCAWSKFEKENIEIIATGSVDDKIKIWSWQKENLELRHTCEGHHSLDAMIRIWDIESGKPIKTIDASPADAWTVSFSPDGKNIASGSYSGKVNVFNLDTGKKETNFQVDEKGKFTMSISYSPDGKYLACGSIDGFVYIYDLQGNKLLHSFEGHAMPIRSLAFSPNSQVLCTASDDNYIKVFDVQNAKVTGTLSGHGSWVLSVAFSPDNIHFVSSSSDRTVKVWDKEKMKCVHTFYEHQDQVWGVRYNPSATNIVSVSEDRSINIYEVPVTQ</sequence>
<feature type="repeat" description="WD" evidence="3">
    <location>
        <begin position="81"/>
        <end position="122"/>
    </location>
</feature>
<feature type="repeat" description="WD" evidence="3">
    <location>
        <begin position="209"/>
        <end position="250"/>
    </location>
</feature>
<dbReference type="Pfam" id="PF00400">
    <property type="entry name" value="WD40"/>
    <property type="match status" value="6"/>
</dbReference>
<keyword evidence="2" id="KW-0677">Repeat</keyword>
<dbReference type="PANTHER" id="PTHR44090">
    <property type="entry name" value="WD REPEAT-CONTAINING PROTEIN 61"/>
    <property type="match status" value="1"/>
</dbReference>
<evidence type="ECO:0000256" key="3">
    <source>
        <dbReference type="PROSITE-ProRule" id="PRU00221"/>
    </source>
</evidence>
<feature type="repeat" description="WD" evidence="3">
    <location>
        <begin position="167"/>
        <end position="208"/>
    </location>
</feature>
<dbReference type="Gene3D" id="2.130.10.10">
    <property type="entry name" value="YVTN repeat-like/Quinoprotein amine dehydrogenase"/>
    <property type="match status" value="1"/>
</dbReference>
<dbReference type="InterPro" id="IPR020472">
    <property type="entry name" value="WD40_PAC1"/>
</dbReference>
<dbReference type="SUPFAM" id="SSF50978">
    <property type="entry name" value="WD40 repeat-like"/>
    <property type="match status" value="1"/>
</dbReference>
<gene>
    <name evidence="4" type="ORF">OXX778_LOCUS67</name>
</gene>
<keyword evidence="1 3" id="KW-0853">WD repeat</keyword>
<dbReference type="EMBL" id="CAJNOC010000003">
    <property type="protein sequence ID" value="CAF0703564.1"/>
    <property type="molecule type" value="Genomic_DNA"/>
</dbReference>
<evidence type="ECO:0000313" key="5">
    <source>
        <dbReference type="Proteomes" id="UP000663879"/>
    </source>
</evidence>
<dbReference type="InterPro" id="IPR001680">
    <property type="entry name" value="WD40_rpt"/>
</dbReference>
<accession>A0A813M1P7</accession>
<proteinExistence type="predicted"/>
<feature type="repeat" description="WD" evidence="3">
    <location>
        <begin position="251"/>
        <end position="288"/>
    </location>
</feature>
<reference evidence="4" key="1">
    <citation type="submission" date="2021-02" db="EMBL/GenBank/DDBJ databases">
        <authorList>
            <person name="Nowell W R."/>
        </authorList>
    </citation>
    <scope>NUCLEOTIDE SEQUENCE</scope>
    <source>
        <strain evidence="4">Ploen Becks lab</strain>
    </source>
</reference>
<dbReference type="InterPro" id="IPR051510">
    <property type="entry name" value="SKI8"/>
</dbReference>
<dbReference type="PANTHER" id="PTHR44090:SF1">
    <property type="entry name" value="SUPERKILLER COMPLEX PROTEIN 8"/>
    <property type="match status" value="1"/>
</dbReference>
<dbReference type="AlphaFoldDB" id="A0A813M1P7"/>
<evidence type="ECO:0000256" key="2">
    <source>
        <dbReference type="ARBA" id="ARBA00022737"/>
    </source>
</evidence>
<dbReference type="InterPro" id="IPR036322">
    <property type="entry name" value="WD40_repeat_dom_sf"/>
</dbReference>
<feature type="repeat" description="WD" evidence="3">
    <location>
        <begin position="62"/>
        <end position="80"/>
    </location>
</feature>
<protein>
    <recommendedName>
        <fullName evidence="6">WD repeat-containing protein 61</fullName>
    </recommendedName>
</protein>
<evidence type="ECO:0008006" key="6">
    <source>
        <dbReference type="Google" id="ProtNLM"/>
    </source>
</evidence>
<evidence type="ECO:0000313" key="4">
    <source>
        <dbReference type="EMBL" id="CAF0703564.1"/>
    </source>
</evidence>
<organism evidence="4 5">
    <name type="scientific">Brachionus calyciflorus</name>
    <dbReference type="NCBI Taxonomy" id="104777"/>
    <lineage>
        <taxon>Eukaryota</taxon>
        <taxon>Metazoa</taxon>
        <taxon>Spiralia</taxon>
        <taxon>Gnathifera</taxon>
        <taxon>Rotifera</taxon>
        <taxon>Eurotatoria</taxon>
        <taxon>Monogononta</taxon>
        <taxon>Pseudotrocha</taxon>
        <taxon>Ploima</taxon>
        <taxon>Brachionidae</taxon>
        <taxon>Brachionus</taxon>
    </lineage>
</organism>
<dbReference type="PROSITE" id="PS50082">
    <property type="entry name" value="WD_REPEATS_2"/>
    <property type="match status" value="6"/>
</dbReference>
<dbReference type="CDD" id="cd00200">
    <property type="entry name" value="WD40"/>
    <property type="match status" value="1"/>
</dbReference>
<feature type="repeat" description="WD" evidence="3">
    <location>
        <begin position="134"/>
        <end position="166"/>
    </location>
</feature>
<dbReference type="Proteomes" id="UP000663879">
    <property type="component" value="Unassembled WGS sequence"/>
</dbReference>
<dbReference type="InterPro" id="IPR015943">
    <property type="entry name" value="WD40/YVTN_repeat-like_dom_sf"/>
</dbReference>
<dbReference type="PROSITE" id="PS50294">
    <property type="entry name" value="WD_REPEATS_REGION"/>
    <property type="match status" value="3"/>
</dbReference>
<comment type="caution">
    <text evidence="4">The sequence shown here is derived from an EMBL/GenBank/DDBJ whole genome shotgun (WGS) entry which is preliminary data.</text>
</comment>
<name>A0A813M1P7_9BILA</name>
<dbReference type="OrthoDB" id="17410at2759"/>
<evidence type="ECO:0000256" key="1">
    <source>
        <dbReference type="ARBA" id="ARBA00022574"/>
    </source>
</evidence>
<dbReference type="PRINTS" id="PR00320">
    <property type="entry name" value="GPROTEINBRPT"/>
</dbReference>